<dbReference type="AlphaFoldDB" id="A0A9Q0KYB7"/>
<proteinExistence type="predicted"/>
<sequence length="354" mass="39876">MKKIVFLVLFLVIAIDIVAEAFTCQTDADCGLKSDPDPDNVNHRDFMIAKSHEQDETHQDAGAGKNGDKNGGGEITNRMVTIMEMAGEETFLVVPMVVLQENTQNFTFGWCRMETRMLYDGCCKPSYRGCSYCYRTIDKRGSCRIPCFRVQAKGKVEVLHRLLRWLDYQPLQLLDASSPSGHLGHWSRSSWSPDLLGNQPPERMDSYPLSLVSLRPMDHKASSKHSKPSGYNKLENKNVVAEATTCETDTDCGQGSGPVPEFDKIKHRDFMIERSHEQDETHQDAGAGKNGDKNGGGEITNRMVTIMEMAGEETILVVPMVVVRRVEGRMMLVQWWGWSSNEYDDEIEELTSKI</sequence>
<dbReference type="Proteomes" id="UP001141806">
    <property type="component" value="Unassembled WGS sequence"/>
</dbReference>
<feature type="chain" id="PRO_5040309964" evidence="2">
    <location>
        <begin position="22"/>
        <end position="354"/>
    </location>
</feature>
<keyword evidence="2" id="KW-0732">Signal</keyword>
<dbReference type="EMBL" id="JAMYWD010000002">
    <property type="protein sequence ID" value="KAJ4979008.1"/>
    <property type="molecule type" value="Genomic_DNA"/>
</dbReference>
<gene>
    <name evidence="3" type="ORF">NE237_009788</name>
</gene>
<protein>
    <submittedName>
        <fullName evidence="3">Uncharacterized protein</fullName>
    </submittedName>
</protein>
<accession>A0A9Q0KYB7</accession>
<feature type="signal peptide" evidence="2">
    <location>
        <begin position="1"/>
        <end position="21"/>
    </location>
</feature>
<evidence type="ECO:0000256" key="1">
    <source>
        <dbReference type="SAM" id="MobiDB-lite"/>
    </source>
</evidence>
<feature type="region of interest" description="Disordered" evidence="1">
    <location>
        <begin position="275"/>
        <end position="299"/>
    </location>
</feature>
<name>A0A9Q0KYB7_9MAGN</name>
<feature type="region of interest" description="Disordered" evidence="1">
    <location>
        <begin position="52"/>
        <end position="72"/>
    </location>
</feature>
<evidence type="ECO:0000313" key="4">
    <source>
        <dbReference type="Proteomes" id="UP001141806"/>
    </source>
</evidence>
<evidence type="ECO:0000313" key="3">
    <source>
        <dbReference type="EMBL" id="KAJ4979008.1"/>
    </source>
</evidence>
<keyword evidence="4" id="KW-1185">Reference proteome</keyword>
<organism evidence="3 4">
    <name type="scientific">Protea cynaroides</name>
    <dbReference type="NCBI Taxonomy" id="273540"/>
    <lineage>
        <taxon>Eukaryota</taxon>
        <taxon>Viridiplantae</taxon>
        <taxon>Streptophyta</taxon>
        <taxon>Embryophyta</taxon>
        <taxon>Tracheophyta</taxon>
        <taxon>Spermatophyta</taxon>
        <taxon>Magnoliopsida</taxon>
        <taxon>Proteales</taxon>
        <taxon>Proteaceae</taxon>
        <taxon>Protea</taxon>
    </lineage>
</organism>
<comment type="caution">
    <text evidence="3">The sequence shown here is derived from an EMBL/GenBank/DDBJ whole genome shotgun (WGS) entry which is preliminary data.</text>
</comment>
<evidence type="ECO:0000256" key="2">
    <source>
        <dbReference type="SAM" id="SignalP"/>
    </source>
</evidence>
<reference evidence="3" key="1">
    <citation type="journal article" date="2023" name="Plant J.">
        <title>The genome of the king protea, Protea cynaroides.</title>
        <authorList>
            <person name="Chang J."/>
            <person name="Duong T.A."/>
            <person name="Schoeman C."/>
            <person name="Ma X."/>
            <person name="Roodt D."/>
            <person name="Barker N."/>
            <person name="Li Z."/>
            <person name="Van de Peer Y."/>
            <person name="Mizrachi E."/>
        </authorList>
    </citation>
    <scope>NUCLEOTIDE SEQUENCE</scope>
    <source>
        <tissue evidence="3">Young leaves</tissue>
    </source>
</reference>